<name>A0A645HHF8_9ZZZZ</name>
<reference evidence="2" key="1">
    <citation type="submission" date="2019-08" db="EMBL/GenBank/DDBJ databases">
        <authorList>
            <person name="Kucharzyk K."/>
            <person name="Murdoch R.W."/>
            <person name="Higgins S."/>
            <person name="Loffler F."/>
        </authorList>
    </citation>
    <scope>NUCLEOTIDE SEQUENCE</scope>
</reference>
<dbReference type="Pfam" id="PF05145">
    <property type="entry name" value="AbrB"/>
    <property type="match status" value="1"/>
</dbReference>
<dbReference type="EMBL" id="VSSQ01088494">
    <property type="protein sequence ID" value="MPN35103.1"/>
    <property type="molecule type" value="Genomic_DNA"/>
</dbReference>
<gene>
    <name evidence="2" type="ORF">SDC9_182598</name>
</gene>
<dbReference type="PANTHER" id="PTHR38457:SF1">
    <property type="entry name" value="REGULATOR ABRB-RELATED"/>
    <property type="match status" value="1"/>
</dbReference>
<sequence>MQHKVKTLSISAANSLIVILFTVGLSYLLMQTQGISATTGFLSLAPGGSDQMGIIAKVISADVSMVAGYQIFRILFINFFVPPSLKWFYRRYKKVKQSEPT</sequence>
<dbReference type="InterPro" id="IPR007820">
    <property type="entry name" value="AbrB_fam"/>
</dbReference>
<feature type="transmembrane region" description="Helical" evidence="1">
    <location>
        <begin position="71"/>
        <end position="89"/>
    </location>
</feature>
<keyword evidence="1" id="KW-0472">Membrane</keyword>
<evidence type="ECO:0000256" key="1">
    <source>
        <dbReference type="SAM" id="Phobius"/>
    </source>
</evidence>
<evidence type="ECO:0008006" key="3">
    <source>
        <dbReference type="Google" id="ProtNLM"/>
    </source>
</evidence>
<dbReference type="PANTHER" id="PTHR38457">
    <property type="entry name" value="REGULATOR ABRB-RELATED"/>
    <property type="match status" value="1"/>
</dbReference>
<keyword evidence="1" id="KW-1133">Transmembrane helix</keyword>
<dbReference type="AlphaFoldDB" id="A0A645HHF8"/>
<accession>A0A645HHF8</accession>
<dbReference type="GO" id="GO:0016020">
    <property type="term" value="C:membrane"/>
    <property type="evidence" value="ECO:0007669"/>
    <property type="project" value="InterPro"/>
</dbReference>
<keyword evidence="1" id="KW-0812">Transmembrane</keyword>
<comment type="caution">
    <text evidence="2">The sequence shown here is derived from an EMBL/GenBank/DDBJ whole genome shotgun (WGS) entry which is preliminary data.</text>
</comment>
<dbReference type="GO" id="GO:0010468">
    <property type="term" value="P:regulation of gene expression"/>
    <property type="evidence" value="ECO:0007669"/>
    <property type="project" value="InterPro"/>
</dbReference>
<organism evidence="2">
    <name type="scientific">bioreactor metagenome</name>
    <dbReference type="NCBI Taxonomy" id="1076179"/>
    <lineage>
        <taxon>unclassified sequences</taxon>
        <taxon>metagenomes</taxon>
        <taxon>ecological metagenomes</taxon>
    </lineage>
</organism>
<feature type="transmembrane region" description="Helical" evidence="1">
    <location>
        <begin position="12"/>
        <end position="30"/>
    </location>
</feature>
<proteinExistence type="predicted"/>
<evidence type="ECO:0000313" key="2">
    <source>
        <dbReference type="EMBL" id="MPN35103.1"/>
    </source>
</evidence>
<protein>
    <recommendedName>
        <fullName evidence="3">Ammonia monooxygenase</fullName>
    </recommendedName>
</protein>